<dbReference type="PANTHER" id="PTHR45624:SF10">
    <property type="entry name" value="SLC (SOLUTE CARRIER) HOMOLOG"/>
    <property type="match status" value="1"/>
</dbReference>
<feature type="compositionally biased region" description="Low complexity" evidence="11">
    <location>
        <begin position="175"/>
        <end position="188"/>
    </location>
</feature>
<dbReference type="Proteomes" id="UP000008743">
    <property type="component" value="Unassembled WGS sequence"/>
</dbReference>
<organism evidence="12 13">
    <name type="scientific">Capsaspora owczarzaki (strain ATCC 30864)</name>
    <dbReference type="NCBI Taxonomy" id="595528"/>
    <lineage>
        <taxon>Eukaryota</taxon>
        <taxon>Filasterea</taxon>
        <taxon>Capsaspora</taxon>
    </lineage>
</organism>
<feature type="region of interest" description="Disordered" evidence="11">
    <location>
        <begin position="175"/>
        <end position="197"/>
    </location>
</feature>
<evidence type="ECO:0000256" key="1">
    <source>
        <dbReference type="ARBA" id="ARBA00004225"/>
    </source>
</evidence>
<dbReference type="AlphaFoldDB" id="A0A0D2WYG4"/>
<keyword evidence="8 9" id="KW-0472">Membrane</keyword>
<name>A0A0D2WYG4_CAPO3</name>
<feature type="repeat" description="Solcar" evidence="9">
    <location>
        <begin position="362"/>
        <end position="446"/>
    </location>
</feature>
<comment type="similarity">
    <text evidence="2 10">Belongs to the mitochondrial carrier (TC 2.A.29) family.</text>
</comment>
<evidence type="ECO:0000256" key="5">
    <source>
        <dbReference type="ARBA" id="ARBA00022737"/>
    </source>
</evidence>
<protein>
    <submittedName>
        <fullName evidence="12">Carnitine/acylcarnitine carrier protein</fullName>
    </submittedName>
</protein>
<feature type="repeat" description="Solcar" evidence="9">
    <location>
        <begin position="261"/>
        <end position="348"/>
    </location>
</feature>
<gene>
    <name evidence="12" type="ORF">CAOG_008037</name>
</gene>
<evidence type="ECO:0000256" key="10">
    <source>
        <dbReference type="RuleBase" id="RU000488"/>
    </source>
</evidence>
<evidence type="ECO:0000256" key="3">
    <source>
        <dbReference type="ARBA" id="ARBA00022448"/>
    </source>
</evidence>
<keyword evidence="5" id="KW-0677">Repeat</keyword>
<dbReference type="EMBL" id="KE346376">
    <property type="protein sequence ID" value="KJE97973.1"/>
    <property type="molecule type" value="Genomic_DNA"/>
</dbReference>
<keyword evidence="4 9" id="KW-0812">Transmembrane</keyword>
<feature type="repeat" description="Solcar" evidence="9">
    <location>
        <begin position="11"/>
        <end position="101"/>
    </location>
</feature>
<reference evidence="13" key="1">
    <citation type="submission" date="2011-02" db="EMBL/GenBank/DDBJ databases">
        <title>The Genome Sequence of Capsaspora owczarzaki ATCC 30864.</title>
        <authorList>
            <person name="Russ C."/>
            <person name="Cuomo C."/>
            <person name="Burger G."/>
            <person name="Gray M.W."/>
            <person name="Holland P.W.H."/>
            <person name="King N."/>
            <person name="Lang F.B.F."/>
            <person name="Roger A.J."/>
            <person name="Ruiz-Trillo I."/>
            <person name="Young S.K."/>
            <person name="Zeng Q."/>
            <person name="Gargeya S."/>
            <person name="Alvarado L."/>
            <person name="Berlin A."/>
            <person name="Chapman S.B."/>
            <person name="Chen Z."/>
            <person name="Freedman E."/>
            <person name="Gellesch M."/>
            <person name="Goldberg J."/>
            <person name="Griggs A."/>
            <person name="Gujja S."/>
            <person name="Heilman E."/>
            <person name="Heiman D."/>
            <person name="Howarth C."/>
            <person name="Mehta T."/>
            <person name="Neiman D."/>
            <person name="Pearson M."/>
            <person name="Roberts A."/>
            <person name="Saif S."/>
            <person name="Shea T."/>
            <person name="Shenoy N."/>
            <person name="Sisk P."/>
            <person name="Stolte C."/>
            <person name="Sykes S."/>
            <person name="White J."/>
            <person name="Yandava C."/>
            <person name="Haas B."/>
            <person name="Nusbaum C."/>
            <person name="Birren B."/>
        </authorList>
    </citation>
    <scope>NUCLEOTIDE SEQUENCE</scope>
    <source>
        <strain evidence="13">ATCC 30864</strain>
    </source>
</reference>
<evidence type="ECO:0000313" key="13">
    <source>
        <dbReference type="Proteomes" id="UP000008743"/>
    </source>
</evidence>
<proteinExistence type="inferred from homology"/>
<dbReference type="PANTHER" id="PTHR45624">
    <property type="entry name" value="MITOCHONDRIAL BASIC AMINO ACIDS TRANSPORTER-RELATED"/>
    <property type="match status" value="1"/>
</dbReference>
<comment type="subcellular location">
    <subcellularLocation>
        <location evidence="1">Mitochondrion membrane</location>
        <topology evidence="1">Multi-pass membrane protein</topology>
    </subcellularLocation>
</comment>
<evidence type="ECO:0000256" key="11">
    <source>
        <dbReference type="SAM" id="MobiDB-lite"/>
    </source>
</evidence>
<keyword evidence="13" id="KW-1185">Reference proteome</keyword>
<evidence type="ECO:0000313" key="12">
    <source>
        <dbReference type="EMBL" id="KJE97973.1"/>
    </source>
</evidence>
<dbReference type="OrthoDB" id="14252at2759"/>
<evidence type="ECO:0000256" key="4">
    <source>
        <dbReference type="ARBA" id="ARBA00022692"/>
    </source>
</evidence>
<evidence type="ECO:0000256" key="7">
    <source>
        <dbReference type="ARBA" id="ARBA00023128"/>
    </source>
</evidence>
<evidence type="ECO:0000256" key="8">
    <source>
        <dbReference type="ARBA" id="ARBA00023136"/>
    </source>
</evidence>
<dbReference type="GO" id="GO:0031966">
    <property type="term" value="C:mitochondrial membrane"/>
    <property type="evidence" value="ECO:0007669"/>
    <property type="project" value="UniProtKB-SubCell"/>
</dbReference>
<keyword evidence="7" id="KW-0496">Mitochondrion</keyword>
<dbReference type="InterPro" id="IPR018108">
    <property type="entry name" value="MCP_transmembrane"/>
</dbReference>
<dbReference type="Gene3D" id="1.50.40.10">
    <property type="entry name" value="Mitochondrial carrier domain"/>
    <property type="match status" value="2"/>
</dbReference>
<dbReference type="SUPFAM" id="SSF103506">
    <property type="entry name" value="Mitochondrial carrier"/>
    <property type="match status" value="1"/>
</dbReference>
<dbReference type="GO" id="GO:0022857">
    <property type="term" value="F:transmembrane transporter activity"/>
    <property type="evidence" value="ECO:0007669"/>
    <property type="project" value="TreeGrafter"/>
</dbReference>
<keyword evidence="3 10" id="KW-0813">Transport</keyword>
<dbReference type="InterPro" id="IPR050567">
    <property type="entry name" value="Mitochondrial_Carrier"/>
</dbReference>
<evidence type="ECO:0000256" key="2">
    <source>
        <dbReference type="ARBA" id="ARBA00006375"/>
    </source>
</evidence>
<dbReference type="InterPro" id="IPR023395">
    <property type="entry name" value="MCP_dom_sf"/>
</dbReference>
<dbReference type="PhylomeDB" id="A0A0D2WYG4"/>
<keyword evidence="6" id="KW-1133">Transmembrane helix</keyword>
<sequence>MAEAPTSFGLGEVGKDFIAGTFAGCAGILTGHPFDTIKVRLQTQTHTPGTQLRYSGTIHCFVKIVREEKIRGLYKGMASPMAGVALINAMLFGVYGNSVRLLEGSGSAEPARRPSIQTVFIAGAASGLVNSFASCPIELVKTRLQIQMDSAVATNSGSSSLPSATPPATTITTTAAAPTAASGTGPTTHALAGSAPKTTAGAMATSAVPHRALHSFSVFSSSSPSSVPLSSALASFKAATSSPAPSGTTSSTSVIWSAVRRRLPLSRSLSTSATTKATATITPSATGAAAATAAATAEPLYKGPWDCFVRTVRQDGIRGIYRGLVPTMLRETPSYGVYFAAYEMLCLRLAGPGRSPDDLSAPALMLAGGASGMAGWLSTYPTDVVKSRMQADSMTNPQYRGFVDCVVKSYRAEGLGVFFRGFNATMVRAFPTNASTFVVYTMCMRLLGGVDTSQDHSHTRHME</sequence>
<evidence type="ECO:0000256" key="6">
    <source>
        <dbReference type="ARBA" id="ARBA00022989"/>
    </source>
</evidence>
<evidence type="ECO:0000256" key="9">
    <source>
        <dbReference type="PROSITE-ProRule" id="PRU00282"/>
    </source>
</evidence>
<dbReference type="InParanoid" id="A0A0D2WYG4"/>
<dbReference type="PROSITE" id="PS50920">
    <property type="entry name" value="SOLCAR"/>
    <property type="match status" value="3"/>
</dbReference>
<dbReference type="eggNOG" id="KOG0762">
    <property type="taxonomic scope" value="Eukaryota"/>
</dbReference>
<dbReference type="PRINTS" id="PR00926">
    <property type="entry name" value="MITOCARRIER"/>
</dbReference>
<accession>A0A0D2WYG4</accession>
<dbReference type="Pfam" id="PF00153">
    <property type="entry name" value="Mito_carr"/>
    <property type="match status" value="4"/>
</dbReference>
<dbReference type="InterPro" id="IPR002067">
    <property type="entry name" value="MCP"/>
</dbReference>